<dbReference type="STRING" id="1429043.X474_22410"/>
<accession>A0A0D2GAB7</accession>
<dbReference type="Proteomes" id="UP000032233">
    <property type="component" value="Unassembled WGS sequence"/>
</dbReference>
<dbReference type="AlphaFoldDB" id="A0A0D2GAB7"/>
<proteinExistence type="predicted"/>
<organism evidence="1 2">
    <name type="scientific">Dethiosulfatarculus sandiegensis</name>
    <dbReference type="NCBI Taxonomy" id="1429043"/>
    <lineage>
        <taxon>Bacteria</taxon>
        <taxon>Pseudomonadati</taxon>
        <taxon>Thermodesulfobacteriota</taxon>
        <taxon>Desulfarculia</taxon>
        <taxon>Desulfarculales</taxon>
        <taxon>Desulfarculaceae</taxon>
        <taxon>Dethiosulfatarculus</taxon>
    </lineage>
</organism>
<dbReference type="InParanoid" id="A0A0D2GAB7"/>
<evidence type="ECO:0000313" key="1">
    <source>
        <dbReference type="EMBL" id="KIX11832.1"/>
    </source>
</evidence>
<comment type="caution">
    <text evidence="1">The sequence shown here is derived from an EMBL/GenBank/DDBJ whole genome shotgun (WGS) entry which is preliminary data.</text>
</comment>
<protein>
    <recommendedName>
        <fullName evidence="3">D-isomer specific 2-hydroxyacid dehydrogenase catalytic domain-containing protein</fullName>
    </recommendedName>
</protein>
<gene>
    <name evidence="1" type="ORF">X474_22410</name>
</gene>
<reference evidence="1 2" key="1">
    <citation type="submission" date="2013-11" db="EMBL/GenBank/DDBJ databases">
        <title>Metagenomic analysis of a methanogenic consortium involved in long chain n-alkane degradation.</title>
        <authorList>
            <person name="Davidova I.A."/>
            <person name="Callaghan A.V."/>
            <person name="Wawrik B."/>
            <person name="Pruitt S."/>
            <person name="Marks C."/>
            <person name="Duncan K.E."/>
            <person name="Suflita J.M."/>
        </authorList>
    </citation>
    <scope>NUCLEOTIDE SEQUENCE [LARGE SCALE GENOMIC DNA]</scope>
    <source>
        <strain evidence="1 2">SPR</strain>
    </source>
</reference>
<sequence>MKKVPEMTQSLLHVLKSPPDQITRELMKELGKDRQVVEFKLYGENDYERLVELVFAADQVISWR</sequence>
<keyword evidence="2" id="KW-1185">Reference proteome</keyword>
<evidence type="ECO:0008006" key="3">
    <source>
        <dbReference type="Google" id="ProtNLM"/>
    </source>
</evidence>
<name>A0A0D2GAB7_9BACT</name>
<evidence type="ECO:0000313" key="2">
    <source>
        <dbReference type="Proteomes" id="UP000032233"/>
    </source>
</evidence>
<dbReference type="EMBL" id="AZAC01000044">
    <property type="protein sequence ID" value="KIX11832.1"/>
    <property type="molecule type" value="Genomic_DNA"/>
</dbReference>